<dbReference type="Pfam" id="PF14579">
    <property type="entry name" value="HHH_6"/>
    <property type="match status" value="1"/>
</dbReference>
<dbReference type="GO" id="GO:0003887">
    <property type="term" value="F:DNA-directed DNA polymerase activity"/>
    <property type="evidence" value="ECO:0007669"/>
    <property type="project" value="UniProtKB-KW"/>
</dbReference>
<name>A0A1I2N734_9BACL</name>
<comment type="similarity">
    <text evidence="2">Belongs to the DNA polymerase type-C family. DnaE subfamily.</text>
</comment>
<keyword evidence="6" id="KW-0548">Nucleotidyltransferase</keyword>
<dbReference type="InterPro" id="IPR016195">
    <property type="entry name" value="Pol/histidinol_Pase-like"/>
</dbReference>
<evidence type="ECO:0000256" key="1">
    <source>
        <dbReference type="ARBA" id="ARBA00004496"/>
    </source>
</evidence>
<evidence type="ECO:0000313" key="13">
    <source>
        <dbReference type="EMBL" id="SFF98900.1"/>
    </source>
</evidence>
<keyword evidence="5" id="KW-0808">Transferase</keyword>
<dbReference type="Pfam" id="PF17657">
    <property type="entry name" value="DNA_pol3_finger"/>
    <property type="match status" value="1"/>
</dbReference>
<dbReference type="Pfam" id="PF01336">
    <property type="entry name" value="tRNA_anti-codon"/>
    <property type="match status" value="1"/>
</dbReference>
<dbReference type="GO" id="GO:0003676">
    <property type="term" value="F:nucleic acid binding"/>
    <property type="evidence" value="ECO:0007669"/>
    <property type="project" value="InterPro"/>
</dbReference>
<reference evidence="14" key="1">
    <citation type="submission" date="2016-10" db="EMBL/GenBank/DDBJ databases">
        <authorList>
            <person name="Varghese N."/>
            <person name="Submissions S."/>
        </authorList>
    </citation>
    <scope>NUCLEOTIDE SEQUENCE [LARGE SCALE GENOMIC DNA]</scope>
    <source>
        <strain evidence="14">DSM 44945</strain>
    </source>
</reference>
<dbReference type="Gene3D" id="1.10.150.870">
    <property type="match status" value="1"/>
</dbReference>
<dbReference type="InterPro" id="IPR041931">
    <property type="entry name" value="DNA_pol3_alpha_thumb_dom"/>
</dbReference>
<dbReference type="Pfam" id="PF07733">
    <property type="entry name" value="DNA_pol3_alpha"/>
    <property type="match status" value="1"/>
</dbReference>
<gene>
    <name evidence="13" type="ORF">SAMN04488025_11157</name>
</gene>
<dbReference type="Gene3D" id="3.20.20.140">
    <property type="entry name" value="Metal-dependent hydrolases"/>
    <property type="match status" value="1"/>
</dbReference>
<evidence type="ECO:0000256" key="3">
    <source>
        <dbReference type="ARBA" id="ARBA00012417"/>
    </source>
</evidence>
<dbReference type="SUPFAM" id="SSF160975">
    <property type="entry name" value="AF1531-like"/>
    <property type="match status" value="1"/>
</dbReference>
<feature type="domain" description="Polymerase/histidinol phosphatase N-terminal" evidence="12">
    <location>
        <begin position="4"/>
        <end position="71"/>
    </location>
</feature>
<dbReference type="Pfam" id="PF02811">
    <property type="entry name" value="PHP"/>
    <property type="match status" value="1"/>
</dbReference>
<dbReference type="GO" id="GO:0006260">
    <property type="term" value="P:DNA replication"/>
    <property type="evidence" value="ECO:0007669"/>
    <property type="project" value="UniProtKB-KW"/>
</dbReference>
<proteinExistence type="inferred from homology"/>
<dbReference type="SMART" id="SM00481">
    <property type="entry name" value="POLIIIAc"/>
    <property type="match status" value="1"/>
</dbReference>
<dbReference type="CDD" id="cd04485">
    <property type="entry name" value="DnaE_OBF"/>
    <property type="match status" value="1"/>
</dbReference>
<comment type="function">
    <text evidence="9">DNA polymerase III is a complex, multichain enzyme responsible for most of the replicative synthesis in bacteria. This DNA polymerase also exhibits 3' to 5' exonuclease activity. The alpha chain is the DNA polymerase.</text>
</comment>
<comment type="subcellular location">
    <subcellularLocation>
        <location evidence="1">Cytoplasm</location>
    </subcellularLocation>
</comment>
<dbReference type="RefSeq" id="WP_092037751.1">
    <property type="nucleotide sequence ID" value="NZ_FOOK01000011.1"/>
</dbReference>
<evidence type="ECO:0000256" key="8">
    <source>
        <dbReference type="ARBA" id="ARBA00022932"/>
    </source>
</evidence>
<dbReference type="InterPro" id="IPR004365">
    <property type="entry name" value="NA-bd_OB_tRNA"/>
</dbReference>
<sequence length="1172" mass="133661">MNFVHLHVHTEYSLLDGAARIKELVRKAEEQGMEALAITDHGAMHGVVPFYRECLERGIRPIIGCEVYVTPGNMEEKPSPRENRIYHLLLLAETTEGYKNLMKLVSEAHLRGYHYKPRVDKALLRRFRRGLIATSACLSGEIPRAILEGRFQDARRIAEEYRDLFGDGNFFLELQHHGVPEEMKVNRHLIALAEETGIPLVATNDVHYVNREDHDVQDCLLCIGTGRRLDEEDRMRFPTREFYLKAPEEMTRLFADVPEAIRNTVRIAERCRVEIPLGKRLLPRFPVPEGYTASSYLRELCRRGAVERYGSIPPEVRERLRYELDVIERMGFSDYFLVVWDFVRFAHERGIATGPGRGSAAGSLVAYVLRITDIDPLRYGLLFERFLNPERISMPDIDIDFNYERRDEVIEYVSRKYGPDRVAQIITFGTMAPRAAVRDVGRVMGLPYPEVDRVAKLIPASPGMTLEKAFQAEPRLKQLCESNPRMARLMEVVKKVEGLPRHASTHAAGLVISEKPLTEYVPLMRGSDGGRLTQYPMDVLESIGLLKADFLGLRNLTVIERAKGIIRETEGKEIRFDRMDMEDEETYRMLGRGETIGVFQLESAGMRRVLRELKPSCFEDLIAVLALYRPGPMDQIPRFIRAKHGKEPVIYPHPDLEPILKDTYGIIVYQEQIMQIASRMAGFTLGQADLLRRAVAKKKRELLNEQRDAFLAGCRANGYDEETGRRVYDLIVRFADYGFNRSHSAAYAVLAYQTAYLKANHPLAFMAALLTTVMGSQGKMAEYVEECRRMGIEVLPPDVNRSGRSFRVEGKAIRFGLEAVKNVGTHAIEAILRERKRRPFRDLFDLCARVDLRHVNRRVLESLIQCGATESLEGHRALQLAMLDEAIERGSAFQQLRSEDQLDLFEDETLTLSSPRFDYSNTVPFSRKEILEMERELLGLYLSGHPLDGYRKALPRLTTHTLAELEECRDGERVSIAGMITHVKPITTRKGEPMAFVTAEDWSRQVEVILFPRTYQKYRPLLQTDRPVRISGRINLHEEGVKILADTLEDLERLAKDPPAVPEASARTSQASPARKGVPGGEESPAAAFIRISPRHEDGQVLQSLKQVLLRHRGDVPVYLFYERTKRVLALPVSKYGIRPSEECRARIEEILGKRTFRLKEPPRAEGGDCTD</sequence>
<evidence type="ECO:0000256" key="10">
    <source>
        <dbReference type="ARBA" id="ARBA00049244"/>
    </source>
</evidence>
<accession>A0A1I2N734</accession>
<dbReference type="InterPro" id="IPR029460">
    <property type="entry name" value="DNAPol_HHH"/>
</dbReference>
<evidence type="ECO:0000313" key="14">
    <source>
        <dbReference type="Proteomes" id="UP000198661"/>
    </source>
</evidence>
<dbReference type="EC" id="2.7.7.7" evidence="3"/>
<dbReference type="Gene3D" id="1.10.10.1600">
    <property type="entry name" value="Bacterial DNA polymerase III alpha subunit, thumb domain"/>
    <property type="match status" value="1"/>
</dbReference>
<dbReference type="PANTHER" id="PTHR32294">
    <property type="entry name" value="DNA POLYMERASE III SUBUNIT ALPHA"/>
    <property type="match status" value="1"/>
</dbReference>
<evidence type="ECO:0000259" key="12">
    <source>
        <dbReference type="SMART" id="SM00481"/>
    </source>
</evidence>
<keyword evidence="8" id="KW-0239">DNA-directed DNA polymerase</keyword>
<dbReference type="InterPro" id="IPR004013">
    <property type="entry name" value="PHP_dom"/>
</dbReference>
<dbReference type="SUPFAM" id="SSF89550">
    <property type="entry name" value="PHP domain-like"/>
    <property type="match status" value="1"/>
</dbReference>
<feature type="region of interest" description="Disordered" evidence="11">
    <location>
        <begin position="1058"/>
        <end position="1084"/>
    </location>
</feature>
<dbReference type="NCBIfam" id="TIGR00594">
    <property type="entry name" value="polc"/>
    <property type="match status" value="1"/>
</dbReference>
<organism evidence="13 14">
    <name type="scientific">Planifilum fulgidum</name>
    <dbReference type="NCBI Taxonomy" id="201973"/>
    <lineage>
        <taxon>Bacteria</taxon>
        <taxon>Bacillati</taxon>
        <taxon>Bacillota</taxon>
        <taxon>Bacilli</taxon>
        <taxon>Bacillales</taxon>
        <taxon>Thermoactinomycetaceae</taxon>
        <taxon>Planifilum</taxon>
    </lineage>
</organism>
<dbReference type="AlphaFoldDB" id="A0A1I2N734"/>
<evidence type="ECO:0000256" key="5">
    <source>
        <dbReference type="ARBA" id="ARBA00022679"/>
    </source>
</evidence>
<comment type="catalytic activity">
    <reaction evidence="10">
        <text>DNA(n) + a 2'-deoxyribonucleoside 5'-triphosphate = DNA(n+1) + diphosphate</text>
        <dbReference type="Rhea" id="RHEA:22508"/>
        <dbReference type="Rhea" id="RHEA-COMP:17339"/>
        <dbReference type="Rhea" id="RHEA-COMP:17340"/>
        <dbReference type="ChEBI" id="CHEBI:33019"/>
        <dbReference type="ChEBI" id="CHEBI:61560"/>
        <dbReference type="ChEBI" id="CHEBI:173112"/>
        <dbReference type="EC" id="2.7.7.7"/>
    </reaction>
</comment>
<dbReference type="GO" id="GO:0008408">
    <property type="term" value="F:3'-5' exonuclease activity"/>
    <property type="evidence" value="ECO:0007669"/>
    <property type="project" value="InterPro"/>
</dbReference>
<evidence type="ECO:0000256" key="11">
    <source>
        <dbReference type="SAM" id="MobiDB-lite"/>
    </source>
</evidence>
<evidence type="ECO:0000256" key="9">
    <source>
        <dbReference type="ARBA" id="ARBA00025611"/>
    </source>
</evidence>
<keyword evidence="14" id="KW-1185">Reference proteome</keyword>
<keyword evidence="7" id="KW-0235">DNA replication</keyword>
<dbReference type="PANTHER" id="PTHR32294:SF0">
    <property type="entry name" value="DNA POLYMERASE III SUBUNIT ALPHA"/>
    <property type="match status" value="1"/>
</dbReference>
<dbReference type="STRING" id="201973.SAMN04488025_11157"/>
<dbReference type="InterPro" id="IPR004805">
    <property type="entry name" value="DnaE2/DnaE/PolC"/>
</dbReference>
<evidence type="ECO:0000256" key="2">
    <source>
        <dbReference type="ARBA" id="ARBA00009496"/>
    </source>
</evidence>
<dbReference type="Proteomes" id="UP000198661">
    <property type="component" value="Unassembled WGS sequence"/>
</dbReference>
<dbReference type="InterPro" id="IPR040982">
    <property type="entry name" value="DNA_pol3_finger"/>
</dbReference>
<dbReference type="NCBIfam" id="NF005298">
    <property type="entry name" value="PRK06826.1"/>
    <property type="match status" value="1"/>
</dbReference>
<evidence type="ECO:0000256" key="6">
    <source>
        <dbReference type="ARBA" id="ARBA00022695"/>
    </source>
</evidence>
<dbReference type="GO" id="GO:0005737">
    <property type="term" value="C:cytoplasm"/>
    <property type="evidence" value="ECO:0007669"/>
    <property type="project" value="UniProtKB-SubCell"/>
</dbReference>
<evidence type="ECO:0000256" key="7">
    <source>
        <dbReference type="ARBA" id="ARBA00022705"/>
    </source>
</evidence>
<dbReference type="InterPro" id="IPR012340">
    <property type="entry name" value="NA-bd_OB-fold"/>
</dbReference>
<dbReference type="Gene3D" id="2.40.50.140">
    <property type="entry name" value="Nucleic acid-binding proteins"/>
    <property type="match status" value="1"/>
</dbReference>
<dbReference type="OrthoDB" id="9803237at2"/>
<protein>
    <recommendedName>
        <fullName evidence="4">DNA polymerase III subunit alpha</fullName>
        <ecNumber evidence="3">2.7.7.7</ecNumber>
    </recommendedName>
</protein>
<dbReference type="CDD" id="cd12113">
    <property type="entry name" value="PHP_PolIIIA_DnaE3"/>
    <property type="match status" value="1"/>
</dbReference>
<dbReference type="EMBL" id="FOOK01000011">
    <property type="protein sequence ID" value="SFF98900.1"/>
    <property type="molecule type" value="Genomic_DNA"/>
</dbReference>
<dbReference type="InterPro" id="IPR003141">
    <property type="entry name" value="Pol/His_phosphatase_N"/>
</dbReference>
<evidence type="ECO:0000256" key="4">
    <source>
        <dbReference type="ARBA" id="ARBA00019114"/>
    </source>
</evidence>
<dbReference type="InterPro" id="IPR011708">
    <property type="entry name" value="DNA_pol3_alpha_NTPase_dom"/>
</dbReference>
<dbReference type="NCBIfam" id="NF004226">
    <property type="entry name" value="PRK05673.1"/>
    <property type="match status" value="1"/>
</dbReference>